<dbReference type="AlphaFoldDB" id="A0A1I4T8V8"/>
<dbReference type="Proteomes" id="UP000199611">
    <property type="component" value="Unassembled WGS sequence"/>
</dbReference>
<keyword evidence="5" id="KW-1185">Reference proteome</keyword>
<dbReference type="NCBIfam" id="TIGR02098">
    <property type="entry name" value="MJ0042_CXXC"/>
    <property type="match status" value="1"/>
</dbReference>
<evidence type="ECO:0000313" key="5">
    <source>
        <dbReference type="Proteomes" id="UP000199611"/>
    </source>
</evidence>
<dbReference type="OrthoDB" id="5506264at2"/>
<protein>
    <submittedName>
        <fullName evidence="4">MJ0042 family finger-like domain-containing protein</fullName>
    </submittedName>
</protein>
<keyword evidence="2" id="KW-1133">Transmembrane helix</keyword>
<evidence type="ECO:0000259" key="3">
    <source>
        <dbReference type="Pfam" id="PF13717"/>
    </source>
</evidence>
<reference evidence="4 5" key="1">
    <citation type="submission" date="2016-10" db="EMBL/GenBank/DDBJ databases">
        <authorList>
            <person name="de Groot N.N."/>
        </authorList>
    </citation>
    <scope>NUCLEOTIDE SEQUENCE [LARGE SCALE GENOMIC DNA]</scope>
    <source>
        <strain evidence="4 5">DSM 9990</strain>
    </source>
</reference>
<keyword evidence="2" id="KW-0472">Membrane</keyword>
<dbReference type="InterPro" id="IPR021834">
    <property type="entry name" value="DUF3426"/>
</dbReference>
<proteinExistence type="predicted"/>
<name>A0A1I4T8V8_9BACT</name>
<dbReference type="InterPro" id="IPR011723">
    <property type="entry name" value="Znf/thioredoxin_put"/>
</dbReference>
<dbReference type="STRING" id="39841.SAMN05660836_01293"/>
<keyword evidence="2" id="KW-0812">Transmembrane</keyword>
<feature type="region of interest" description="Disordered" evidence="1">
    <location>
        <begin position="45"/>
        <end position="95"/>
    </location>
</feature>
<dbReference type="RefSeq" id="WP_093394570.1">
    <property type="nucleotide sequence ID" value="NZ_FOUU01000003.1"/>
</dbReference>
<dbReference type="EMBL" id="FOUU01000003">
    <property type="protein sequence ID" value="SFM73164.1"/>
    <property type="molecule type" value="Genomic_DNA"/>
</dbReference>
<accession>A0A1I4T8V8</accession>
<evidence type="ECO:0000256" key="2">
    <source>
        <dbReference type="SAM" id="Phobius"/>
    </source>
</evidence>
<feature type="domain" description="Zinc finger/thioredoxin putative" evidence="3">
    <location>
        <begin position="1"/>
        <end position="35"/>
    </location>
</feature>
<organism evidence="4 5">
    <name type="scientific">Thermodesulforhabdus norvegica</name>
    <dbReference type="NCBI Taxonomy" id="39841"/>
    <lineage>
        <taxon>Bacteria</taxon>
        <taxon>Pseudomonadati</taxon>
        <taxon>Thermodesulfobacteriota</taxon>
        <taxon>Syntrophobacteria</taxon>
        <taxon>Syntrophobacterales</taxon>
        <taxon>Thermodesulforhabdaceae</taxon>
        <taxon>Thermodesulforhabdus</taxon>
    </lineage>
</organism>
<dbReference type="Pfam" id="PF13717">
    <property type="entry name" value="Zn_ribbon_4"/>
    <property type="match status" value="1"/>
</dbReference>
<feature type="compositionally biased region" description="Acidic residues" evidence="1">
    <location>
        <begin position="45"/>
        <end position="55"/>
    </location>
</feature>
<feature type="transmembrane region" description="Helical" evidence="2">
    <location>
        <begin position="105"/>
        <end position="125"/>
    </location>
</feature>
<evidence type="ECO:0000313" key="4">
    <source>
        <dbReference type="EMBL" id="SFM73164.1"/>
    </source>
</evidence>
<dbReference type="Pfam" id="PF11906">
    <property type="entry name" value="DUF3426"/>
    <property type="match status" value="1"/>
</dbReference>
<gene>
    <name evidence="4" type="ORF">SAMN05660836_01293</name>
</gene>
<feature type="compositionally biased region" description="Acidic residues" evidence="1">
    <location>
        <begin position="65"/>
        <end position="74"/>
    </location>
</feature>
<evidence type="ECO:0000256" key="1">
    <source>
        <dbReference type="SAM" id="MobiDB-lite"/>
    </source>
</evidence>
<sequence length="271" mass="30450">MVITCESCGTRFKVDEKRLKKPVSKVRCSRCKHVFSVKVETEPEEEMVVLEAPEPEEPRDKEDVTGEEETTDEAEPARKPRTLASTGRQRTAGMARRPPVARSKIFVLTALPLFMIAIATVYYFMIKPEKTEKNAPAGKTPPVEIAQKTEAFFIENLNVGQMLVIQGEIRNVSPYPVSFVTLEAKLIGIDGKVVMSQKFFPGNVLSRDELTQLSLKEIQDRLSRREGDNLSNVHIKPGQTVPFMAVFYSLPPIEELTDYSISYVNAEIEKG</sequence>